<accession>A0A7T7L5J2</accession>
<dbReference type="EMBL" id="CP066831">
    <property type="protein sequence ID" value="QQM46854.1"/>
    <property type="molecule type" value="Genomic_DNA"/>
</dbReference>
<keyword evidence="2" id="KW-0238">DNA-binding</keyword>
<proteinExistence type="predicted"/>
<dbReference type="KEGG" id="slf:JEQ17_22815"/>
<name>A0A7T7L5J2_9ACTN</name>
<evidence type="ECO:0000256" key="1">
    <source>
        <dbReference type="SAM" id="MobiDB-lite"/>
    </source>
</evidence>
<dbReference type="Proteomes" id="UP000595636">
    <property type="component" value="Chromosome"/>
</dbReference>
<protein>
    <submittedName>
        <fullName evidence="2">DNA-binding protein</fullName>
    </submittedName>
</protein>
<organism evidence="2 3">
    <name type="scientific">Streptomyces liliifuscus</name>
    <dbReference type="NCBI Taxonomy" id="2797636"/>
    <lineage>
        <taxon>Bacteria</taxon>
        <taxon>Bacillati</taxon>
        <taxon>Actinomycetota</taxon>
        <taxon>Actinomycetes</taxon>
        <taxon>Kitasatosporales</taxon>
        <taxon>Streptomycetaceae</taxon>
        <taxon>Streptomyces</taxon>
    </lineage>
</organism>
<reference evidence="2 3" key="1">
    <citation type="submission" date="2020-12" db="EMBL/GenBank/DDBJ databases">
        <title>A novel species.</title>
        <authorList>
            <person name="Li K."/>
        </authorList>
    </citation>
    <scope>NUCLEOTIDE SEQUENCE [LARGE SCALE GENOMIC DNA]</scope>
    <source>
        <strain evidence="2 3">ZYC-3</strain>
    </source>
</reference>
<dbReference type="GO" id="GO:0003677">
    <property type="term" value="F:DNA binding"/>
    <property type="evidence" value="ECO:0007669"/>
    <property type="project" value="UniProtKB-KW"/>
</dbReference>
<evidence type="ECO:0000313" key="2">
    <source>
        <dbReference type="EMBL" id="QQM46854.1"/>
    </source>
</evidence>
<feature type="compositionally biased region" description="Polar residues" evidence="1">
    <location>
        <begin position="72"/>
        <end position="90"/>
    </location>
</feature>
<gene>
    <name evidence="2" type="ORF">JEQ17_22815</name>
</gene>
<dbReference type="AlphaFoldDB" id="A0A7T7L5J2"/>
<sequence length="114" mass="12172">MTAWTREAIEALGPTTDVPTTAAIVEVNSDTIYAAIRRGEWELTRVLRIGRKIKIPTRDLIALLYAPESVPQATPSVPSPCQQGEYSQVTGGAPHASCGCTPDVSAVIRPLRGS</sequence>
<keyword evidence="3" id="KW-1185">Reference proteome</keyword>
<evidence type="ECO:0000313" key="3">
    <source>
        <dbReference type="Proteomes" id="UP000595636"/>
    </source>
</evidence>
<feature type="region of interest" description="Disordered" evidence="1">
    <location>
        <begin position="72"/>
        <end position="95"/>
    </location>
</feature>